<protein>
    <submittedName>
        <fullName evidence="2">Uncharacterized protein</fullName>
    </submittedName>
</protein>
<name>A0A9W8DJR3_9FUNG</name>
<dbReference type="Proteomes" id="UP001150569">
    <property type="component" value="Unassembled WGS sequence"/>
</dbReference>
<dbReference type="EMBL" id="JANBPT010000980">
    <property type="protein sequence ID" value="KAJ1911003.1"/>
    <property type="molecule type" value="Genomic_DNA"/>
</dbReference>
<evidence type="ECO:0000256" key="1">
    <source>
        <dbReference type="SAM" id="MobiDB-lite"/>
    </source>
</evidence>
<evidence type="ECO:0000313" key="2">
    <source>
        <dbReference type="EMBL" id="KAJ1911003.1"/>
    </source>
</evidence>
<organism evidence="2 3">
    <name type="scientific">Tieghemiomyces parasiticus</name>
    <dbReference type="NCBI Taxonomy" id="78921"/>
    <lineage>
        <taxon>Eukaryota</taxon>
        <taxon>Fungi</taxon>
        <taxon>Fungi incertae sedis</taxon>
        <taxon>Zoopagomycota</taxon>
        <taxon>Kickxellomycotina</taxon>
        <taxon>Dimargaritomycetes</taxon>
        <taxon>Dimargaritales</taxon>
        <taxon>Dimargaritaceae</taxon>
        <taxon>Tieghemiomyces</taxon>
    </lineage>
</organism>
<evidence type="ECO:0000313" key="3">
    <source>
        <dbReference type="Proteomes" id="UP001150569"/>
    </source>
</evidence>
<feature type="region of interest" description="Disordered" evidence="1">
    <location>
        <begin position="27"/>
        <end position="61"/>
    </location>
</feature>
<dbReference type="OrthoDB" id="2113814at2759"/>
<gene>
    <name evidence="2" type="ORF">IWQ60_010346</name>
</gene>
<feature type="non-terminal residue" evidence="2">
    <location>
        <position position="1"/>
    </location>
</feature>
<keyword evidence="3" id="KW-1185">Reference proteome</keyword>
<proteinExistence type="predicted"/>
<accession>A0A9W8DJR3</accession>
<sequence length="61" mass="5981">AAAAHQDAGAAEGPIIQPGAFGGNLMITAGPGYPAPPPAQGYAPASHHAPSQFGNAGFQHY</sequence>
<reference evidence="2" key="1">
    <citation type="submission" date="2022-07" db="EMBL/GenBank/DDBJ databases">
        <title>Phylogenomic reconstructions and comparative analyses of Kickxellomycotina fungi.</title>
        <authorList>
            <person name="Reynolds N.K."/>
            <person name="Stajich J.E."/>
            <person name="Barry K."/>
            <person name="Grigoriev I.V."/>
            <person name="Crous P."/>
            <person name="Smith M.E."/>
        </authorList>
    </citation>
    <scope>NUCLEOTIDE SEQUENCE</scope>
    <source>
        <strain evidence="2">RSA 861</strain>
    </source>
</reference>
<dbReference type="AlphaFoldDB" id="A0A9W8DJR3"/>
<comment type="caution">
    <text evidence="2">The sequence shown here is derived from an EMBL/GenBank/DDBJ whole genome shotgun (WGS) entry which is preliminary data.</text>
</comment>